<evidence type="ECO:0000259" key="2">
    <source>
        <dbReference type="Pfam" id="PF12770"/>
    </source>
</evidence>
<feature type="region of interest" description="Disordered" evidence="1">
    <location>
        <begin position="634"/>
        <end position="654"/>
    </location>
</feature>
<reference evidence="3 4" key="1">
    <citation type="submission" date="2016-10" db="EMBL/GenBank/DDBJ databases">
        <authorList>
            <person name="de Groot N.N."/>
        </authorList>
    </citation>
    <scope>NUCLEOTIDE SEQUENCE [LARGE SCALE GENOMIC DNA]</scope>
    <source>
        <strain evidence="3 4">CGMCC 4.6533</strain>
    </source>
</reference>
<protein>
    <submittedName>
        <fullName evidence="3">CHAT domain-containing protein</fullName>
    </submittedName>
</protein>
<accession>A0A1G8JP83</accession>
<evidence type="ECO:0000256" key="1">
    <source>
        <dbReference type="SAM" id="MobiDB-lite"/>
    </source>
</evidence>
<feature type="domain" description="CHAT" evidence="2">
    <location>
        <begin position="839"/>
        <end position="1115"/>
    </location>
</feature>
<sequence>MREELLAALRARFATVSRTGDGAGVVGPEALAEAERLLDFLAAPEGVDHEVLYTAGLLHWMRAVFLPGEQGRQAWSHAARLLLPLYLARPDALPEQVRSFFAQAYGQDEPAGEERAHASAEALSDLAMFLLERFTRLRRPADGEAATALLRRATRVLPAGHPARPVVLSNLGYALLLGDALMAPEHESTRPPNVDEAVTVLREALQDTPREHPNHARCANGLALAVRAKGLATRDLALLAEAVDLFRLAVDTATAADGNRPRMLTDLGSSLLIQAAGGAGPAGPAAPDEAVTALDEAVAVLREAVRDTPEGAAERRERLRLLARAERLRASQAPRPARAPLSPETRRRVEELTGLMRRTIPATSDGTPDEPDNWLAVAARLIGVAPSDGQGHHAQLLDLAARLLRDPAGTDVEREAADFYRRRSGHLSPGDRLDTMLTRILAPPGTPPAPADPSHLADLDEVLALHERVLRELPDDLPERASLEIGQLMTQLARQRHDLADPDGTGLEESLALLTRTMKLLPSLMASLNLSATMVGDLAVMGGALLSPFESLSMIEDGLKRNRAKLAGLPPGHPERTTTLKALTHTLFLQYQLTHEEPVYQEAAGLARRIAAADLAEAVRIVLAWGVAARLRATSAAPPGEPDPRSSGLARLSSEEAATAIENRDAPAALETLEEGRAHMLSSALNARRELANLRAADPRLATRFLALREQVRATVAEPVFEPGPEELARTRGLAQDWSELVGQVQALPAFGRFLMPLPLGAPDLRPSAAEGPVVTINVNPRRCDALALCADGVRLVPLPGLRAAELVEQAEAFHAAIRVVHGAPGPLAGQAERVLLDTLGWLWDVLAEPVLTELGLTGPPGEGPWPRLWWSPAGALNSLPLHAAGHHTIAGASVLDRAVSSYTPTVRALLHSRARPVPPRRTGLTVAMPVTPGHAALPETAGEAAEVTARIHGRALVGAQASRAAVLAALPGASVAHFACHAGGDPYEPSASHLLLHDGPLSVTEIGRLDLDGAELAYLSACATARGGARLADEALHLASAFQLAGYAQAVATLWEIGDHAAATMAADFHRELGESIGDPAPIPGALALHTATRRMRAAIPGRPSAWAAFLHAGA</sequence>
<keyword evidence="4" id="KW-1185">Reference proteome</keyword>
<dbReference type="RefSeq" id="WP_090931166.1">
    <property type="nucleotide sequence ID" value="NZ_FNDJ01000005.1"/>
</dbReference>
<evidence type="ECO:0000313" key="4">
    <source>
        <dbReference type="Proteomes" id="UP000199202"/>
    </source>
</evidence>
<gene>
    <name evidence="3" type="ORF">SAMN05421869_105145</name>
</gene>
<dbReference type="Proteomes" id="UP000199202">
    <property type="component" value="Unassembled WGS sequence"/>
</dbReference>
<organism evidence="3 4">
    <name type="scientific">Nonomuraea jiangxiensis</name>
    <dbReference type="NCBI Taxonomy" id="633440"/>
    <lineage>
        <taxon>Bacteria</taxon>
        <taxon>Bacillati</taxon>
        <taxon>Actinomycetota</taxon>
        <taxon>Actinomycetes</taxon>
        <taxon>Streptosporangiales</taxon>
        <taxon>Streptosporangiaceae</taxon>
        <taxon>Nonomuraea</taxon>
    </lineage>
</organism>
<dbReference type="InterPro" id="IPR024983">
    <property type="entry name" value="CHAT_dom"/>
</dbReference>
<dbReference type="EMBL" id="FNDJ01000005">
    <property type="protein sequence ID" value="SDI32996.1"/>
    <property type="molecule type" value="Genomic_DNA"/>
</dbReference>
<dbReference type="InterPro" id="IPR011990">
    <property type="entry name" value="TPR-like_helical_dom_sf"/>
</dbReference>
<evidence type="ECO:0000313" key="3">
    <source>
        <dbReference type="EMBL" id="SDI32996.1"/>
    </source>
</evidence>
<name>A0A1G8JP83_9ACTN</name>
<dbReference type="Gene3D" id="1.25.40.10">
    <property type="entry name" value="Tetratricopeptide repeat domain"/>
    <property type="match status" value="1"/>
</dbReference>
<dbReference type="STRING" id="633440.SAMN05421869_105145"/>
<proteinExistence type="predicted"/>
<dbReference type="OrthoDB" id="3206999at2"/>
<dbReference type="AlphaFoldDB" id="A0A1G8JP83"/>
<dbReference type="Pfam" id="PF12770">
    <property type="entry name" value="CHAT"/>
    <property type="match status" value="1"/>
</dbReference>